<comment type="similarity">
    <text evidence="1">Belongs to the peptidase S28 family.</text>
</comment>
<keyword evidence="4" id="KW-0378">Hydrolase</keyword>
<sequence length="515" mass="57522">MGTPRLAAQAKAKRSLAKRADTDPTLLYPEYNISVPIDYFPDSPRYEPHSNGSFNLRYWFDASHYKPGGPVFVLLGGETDGSGRLPYLQKGIVAQVAQATNGIGVIMEHRYYGTSFPVPDLTVKNLRFLSTEQALADVDYLARNVQFEGIDADLTAPNTPWIAYGGSYAGAQAAFLRVEYPDTFWGTISSSGVTAAIYDYWQYFEPIRQFAPPDVVKNTQLLVDVVDNILLSNDTAKAKELKDAFGLGGVTDSRDFANVLTGGIYGWQSTNWDPEVNAPDFWYYQNNLTSTLNNNDTESKRSTVQDLLTTAGYETETDIENVLLNAINYFGVSSVSAWNESGETQDQYFSLLNASSYDITELALYDYRSWPYQVCSEWGFIQTGNTPENIQPLISRLIDLDYGTFQCRAGFNISTPPDLDQVNKYGNFSIEYPRLAIIGGNADPWRPATPLADEAPKRNSTTEEPVLLISHAVHHWEENGIFPNETTPILPPNQIVYAQEFLVDFVVAWLQDFAD</sequence>
<keyword evidence="3" id="KW-0732">Signal</keyword>
<keyword evidence="2" id="KW-0645">Protease</keyword>
<dbReference type="Gene3D" id="3.40.50.1820">
    <property type="entry name" value="alpha/beta hydrolase"/>
    <property type="match status" value="2"/>
</dbReference>
<protein>
    <recommendedName>
        <fullName evidence="8">Peptidase S28</fullName>
    </recommendedName>
</protein>
<evidence type="ECO:0000256" key="4">
    <source>
        <dbReference type="ARBA" id="ARBA00022801"/>
    </source>
</evidence>
<dbReference type="EMBL" id="MU004289">
    <property type="protein sequence ID" value="KAF2662445.1"/>
    <property type="molecule type" value="Genomic_DNA"/>
</dbReference>
<name>A0A6A6TQY2_9PLEO</name>
<dbReference type="Pfam" id="PF05577">
    <property type="entry name" value="Peptidase_S28"/>
    <property type="match status" value="1"/>
</dbReference>
<dbReference type="OrthoDB" id="1735038at2759"/>
<evidence type="ECO:0000256" key="5">
    <source>
        <dbReference type="ARBA" id="ARBA00023180"/>
    </source>
</evidence>
<evidence type="ECO:0000313" key="7">
    <source>
        <dbReference type="Proteomes" id="UP000799324"/>
    </source>
</evidence>
<dbReference type="InterPro" id="IPR008758">
    <property type="entry name" value="Peptidase_S28"/>
</dbReference>
<evidence type="ECO:0000313" key="6">
    <source>
        <dbReference type="EMBL" id="KAF2662445.1"/>
    </source>
</evidence>
<keyword evidence="5" id="KW-0325">Glycoprotein</keyword>
<evidence type="ECO:0000256" key="2">
    <source>
        <dbReference type="ARBA" id="ARBA00022670"/>
    </source>
</evidence>
<dbReference type="PANTHER" id="PTHR11010">
    <property type="entry name" value="PROTEASE S28 PRO-X CARBOXYPEPTIDASE-RELATED"/>
    <property type="match status" value="1"/>
</dbReference>
<dbReference type="Proteomes" id="UP000799324">
    <property type="component" value="Unassembled WGS sequence"/>
</dbReference>
<dbReference type="PANTHER" id="PTHR11010:SF117">
    <property type="entry name" value="SERINE PROTEASE 16"/>
    <property type="match status" value="1"/>
</dbReference>
<dbReference type="GO" id="GO:0070008">
    <property type="term" value="F:serine-type exopeptidase activity"/>
    <property type="evidence" value="ECO:0007669"/>
    <property type="project" value="InterPro"/>
</dbReference>
<gene>
    <name evidence="6" type="ORF">K491DRAFT_700246</name>
</gene>
<accession>A0A6A6TQY2</accession>
<evidence type="ECO:0008006" key="8">
    <source>
        <dbReference type="Google" id="ProtNLM"/>
    </source>
</evidence>
<dbReference type="GO" id="GO:0008239">
    <property type="term" value="F:dipeptidyl-peptidase activity"/>
    <property type="evidence" value="ECO:0007669"/>
    <property type="project" value="TreeGrafter"/>
</dbReference>
<reference evidence="6" key="1">
    <citation type="journal article" date="2020" name="Stud. Mycol.">
        <title>101 Dothideomycetes genomes: a test case for predicting lifestyles and emergence of pathogens.</title>
        <authorList>
            <person name="Haridas S."/>
            <person name="Albert R."/>
            <person name="Binder M."/>
            <person name="Bloem J."/>
            <person name="Labutti K."/>
            <person name="Salamov A."/>
            <person name="Andreopoulos B."/>
            <person name="Baker S."/>
            <person name="Barry K."/>
            <person name="Bills G."/>
            <person name="Bluhm B."/>
            <person name="Cannon C."/>
            <person name="Castanera R."/>
            <person name="Culley D."/>
            <person name="Daum C."/>
            <person name="Ezra D."/>
            <person name="Gonzalez J."/>
            <person name="Henrissat B."/>
            <person name="Kuo A."/>
            <person name="Liang C."/>
            <person name="Lipzen A."/>
            <person name="Lutzoni F."/>
            <person name="Magnuson J."/>
            <person name="Mondo S."/>
            <person name="Nolan M."/>
            <person name="Ohm R."/>
            <person name="Pangilinan J."/>
            <person name="Park H.-J."/>
            <person name="Ramirez L."/>
            <person name="Alfaro M."/>
            <person name="Sun H."/>
            <person name="Tritt A."/>
            <person name="Yoshinaga Y."/>
            <person name="Zwiers L.-H."/>
            <person name="Turgeon B."/>
            <person name="Goodwin S."/>
            <person name="Spatafora J."/>
            <person name="Crous P."/>
            <person name="Grigoriev I."/>
        </authorList>
    </citation>
    <scope>NUCLEOTIDE SEQUENCE</scope>
    <source>
        <strain evidence="6">CBS 122681</strain>
    </source>
</reference>
<organism evidence="6 7">
    <name type="scientific">Lophiostoma macrostomum CBS 122681</name>
    <dbReference type="NCBI Taxonomy" id="1314788"/>
    <lineage>
        <taxon>Eukaryota</taxon>
        <taxon>Fungi</taxon>
        <taxon>Dikarya</taxon>
        <taxon>Ascomycota</taxon>
        <taxon>Pezizomycotina</taxon>
        <taxon>Dothideomycetes</taxon>
        <taxon>Pleosporomycetidae</taxon>
        <taxon>Pleosporales</taxon>
        <taxon>Lophiostomataceae</taxon>
        <taxon>Lophiostoma</taxon>
    </lineage>
</organism>
<keyword evidence="7" id="KW-1185">Reference proteome</keyword>
<dbReference type="InterPro" id="IPR029058">
    <property type="entry name" value="AB_hydrolase_fold"/>
</dbReference>
<dbReference type="AlphaFoldDB" id="A0A6A6TQY2"/>
<proteinExistence type="inferred from homology"/>
<dbReference type="SUPFAM" id="SSF53474">
    <property type="entry name" value="alpha/beta-Hydrolases"/>
    <property type="match status" value="1"/>
</dbReference>
<dbReference type="FunFam" id="3.40.50.1820:FF:000251">
    <property type="entry name" value="Extracelular serine carboxypeptidase, putative"/>
    <property type="match status" value="1"/>
</dbReference>
<evidence type="ECO:0000256" key="1">
    <source>
        <dbReference type="ARBA" id="ARBA00011079"/>
    </source>
</evidence>
<evidence type="ECO:0000256" key="3">
    <source>
        <dbReference type="ARBA" id="ARBA00022729"/>
    </source>
</evidence>
<dbReference type="GO" id="GO:0006508">
    <property type="term" value="P:proteolysis"/>
    <property type="evidence" value="ECO:0007669"/>
    <property type="project" value="UniProtKB-KW"/>
</dbReference>